<reference evidence="3" key="1">
    <citation type="journal article" date="2013" name="Nature">
        <title>Draft genome of the wheat A-genome progenitor Triticum urartu.</title>
        <authorList>
            <person name="Ling H.Q."/>
            <person name="Zhao S."/>
            <person name="Liu D."/>
            <person name="Wang J."/>
            <person name="Sun H."/>
            <person name="Zhang C."/>
            <person name="Fan H."/>
            <person name="Li D."/>
            <person name="Dong L."/>
            <person name="Tao Y."/>
            <person name="Gao C."/>
            <person name="Wu H."/>
            <person name="Li Y."/>
            <person name="Cui Y."/>
            <person name="Guo X."/>
            <person name="Zheng S."/>
            <person name="Wang B."/>
            <person name="Yu K."/>
            <person name="Liang Q."/>
            <person name="Yang W."/>
            <person name="Lou X."/>
            <person name="Chen J."/>
            <person name="Feng M."/>
            <person name="Jian J."/>
            <person name="Zhang X."/>
            <person name="Luo G."/>
            <person name="Jiang Y."/>
            <person name="Liu J."/>
            <person name="Wang Z."/>
            <person name="Sha Y."/>
            <person name="Zhang B."/>
            <person name="Wu H."/>
            <person name="Tang D."/>
            <person name="Shen Q."/>
            <person name="Xue P."/>
            <person name="Zou S."/>
            <person name="Wang X."/>
            <person name="Liu X."/>
            <person name="Wang F."/>
            <person name="Yang Y."/>
            <person name="An X."/>
            <person name="Dong Z."/>
            <person name="Zhang K."/>
            <person name="Zhang X."/>
            <person name="Luo M.C."/>
            <person name="Dvorak J."/>
            <person name="Tong Y."/>
            <person name="Wang J."/>
            <person name="Yang H."/>
            <person name="Li Z."/>
            <person name="Wang D."/>
            <person name="Zhang A."/>
            <person name="Wang J."/>
        </authorList>
    </citation>
    <scope>NUCLEOTIDE SEQUENCE</scope>
    <source>
        <strain evidence="3">cv. G1812</strain>
    </source>
</reference>
<evidence type="ECO:0000313" key="3">
    <source>
        <dbReference type="Proteomes" id="UP000015106"/>
    </source>
</evidence>
<dbReference type="Gramene" id="TuG1812G0500001313.01.T01">
    <property type="protein sequence ID" value="TuG1812G0500001313.01.T01.cds258479"/>
    <property type="gene ID" value="TuG1812G0500001313.01"/>
</dbReference>
<sequence length="72" mass="7817">MKHSSLAASNNHTWRRSGGQKLSPKCSFTHGCYCKIGIGLPTGSIVVGGLTARSARFVTRLRKQHCISYLLA</sequence>
<protein>
    <submittedName>
        <fullName evidence="2">Uncharacterized protein</fullName>
    </submittedName>
</protein>
<accession>A0A8R7UE11</accession>
<name>A0A8R7UE11_TRIUA</name>
<feature type="compositionally biased region" description="Polar residues" evidence="1">
    <location>
        <begin position="1"/>
        <end position="12"/>
    </location>
</feature>
<evidence type="ECO:0000313" key="2">
    <source>
        <dbReference type="EnsemblPlants" id="TuG1812G0500001313.01.T01.cds258479"/>
    </source>
</evidence>
<dbReference type="AlphaFoldDB" id="A0A8R7UE11"/>
<reference evidence="2" key="2">
    <citation type="submission" date="2018-03" db="EMBL/GenBank/DDBJ databases">
        <title>The Triticum urartu genome reveals the dynamic nature of wheat genome evolution.</title>
        <authorList>
            <person name="Ling H."/>
            <person name="Ma B."/>
            <person name="Shi X."/>
            <person name="Liu H."/>
            <person name="Dong L."/>
            <person name="Sun H."/>
            <person name="Cao Y."/>
            <person name="Gao Q."/>
            <person name="Zheng S."/>
            <person name="Li Y."/>
            <person name="Yu Y."/>
            <person name="Du H."/>
            <person name="Qi M."/>
            <person name="Li Y."/>
            <person name="Yu H."/>
            <person name="Cui Y."/>
            <person name="Wang N."/>
            <person name="Chen C."/>
            <person name="Wu H."/>
            <person name="Zhao Y."/>
            <person name="Zhang J."/>
            <person name="Li Y."/>
            <person name="Zhou W."/>
            <person name="Zhang B."/>
            <person name="Hu W."/>
            <person name="Eijk M."/>
            <person name="Tang J."/>
            <person name="Witsenboer H."/>
            <person name="Zhao S."/>
            <person name="Li Z."/>
            <person name="Zhang A."/>
            <person name="Wang D."/>
            <person name="Liang C."/>
        </authorList>
    </citation>
    <scope>NUCLEOTIDE SEQUENCE [LARGE SCALE GENOMIC DNA]</scope>
    <source>
        <strain evidence="2">cv. G1812</strain>
    </source>
</reference>
<dbReference type="Proteomes" id="UP000015106">
    <property type="component" value="Chromosome 5"/>
</dbReference>
<dbReference type="EnsemblPlants" id="TuG1812G0500001313.01.T01">
    <property type="protein sequence ID" value="TuG1812G0500001313.01.T01.cds258479"/>
    <property type="gene ID" value="TuG1812G0500001313.01"/>
</dbReference>
<reference evidence="2" key="3">
    <citation type="submission" date="2022-06" db="UniProtKB">
        <authorList>
            <consortium name="EnsemblPlants"/>
        </authorList>
    </citation>
    <scope>IDENTIFICATION</scope>
</reference>
<feature type="region of interest" description="Disordered" evidence="1">
    <location>
        <begin position="1"/>
        <end position="22"/>
    </location>
</feature>
<organism evidence="2 3">
    <name type="scientific">Triticum urartu</name>
    <name type="common">Red wild einkorn</name>
    <name type="synonym">Crithodium urartu</name>
    <dbReference type="NCBI Taxonomy" id="4572"/>
    <lineage>
        <taxon>Eukaryota</taxon>
        <taxon>Viridiplantae</taxon>
        <taxon>Streptophyta</taxon>
        <taxon>Embryophyta</taxon>
        <taxon>Tracheophyta</taxon>
        <taxon>Spermatophyta</taxon>
        <taxon>Magnoliopsida</taxon>
        <taxon>Liliopsida</taxon>
        <taxon>Poales</taxon>
        <taxon>Poaceae</taxon>
        <taxon>BOP clade</taxon>
        <taxon>Pooideae</taxon>
        <taxon>Triticodae</taxon>
        <taxon>Triticeae</taxon>
        <taxon>Triticinae</taxon>
        <taxon>Triticum</taxon>
    </lineage>
</organism>
<keyword evidence="3" id="KW-1185">Reference proteome</keyword>
<proteinExistence type="predicted"/>
<evidence type="ECO:0000256" key="1">
    <source>
        <dbReference type="SAM" id="MobiDB-lite"/>
    </source>
</evidence>